<protein>
    <submittedName>
        <fullName evidence="2">Uncharacterized protein</fullName>
    </submittedName>
</protein>
<name>A0ABR3LIK6_9TELE</name>
<proteinExistence type="predicted"/>
<accession>A0ABR3LIK6</accession>
<evidence type="ECO:0000313" key="2">
    <source>
        <dbReference type="EMBL" id="KAL1252712.1"/>
    </source>
</evidence>
<dbReference type="Proteomes" id="UP001558613">
    <property type="component" value="Unassembled WGS sequence"/>
</dbReference>
<keyword evidence="3" id="KW-1185">Reference proteome</keyword>
<gene>
    <name evidence="2" type="ORF">QQF64_017405</name>
</gene>
<organism evidence="2 3">
    <name type="scientific">Cirrhinus molitorella</name>
    <name type="common">mud carp</name>
    <dbReference type="NCBI Taxonomy" id="172907"/>
    <lineage>
        <taxon>Eukaryota</taxon>
        <taxon>Metazoa</taxon>
        <taxon>Chordata</taxon>
        <taxon>Craniata</taxon>
        <taxon>Vertebrata</taxon>
        <taxon>Euteleostomi</taxon>
        <taxon>Actinopterygii</taxon>
        <taxon>Neopterygii</taxon>
        <taxon>Teleostei</taxon>
        <taxon>Ostariophysi</taxon>
        <taxon>Cypriniformes</taxon>
        <taxon>Cyprinidae</taxon>
        <taxon>Labeoninae</taxon>
        <taxon>Labeonini</taxon>
        <taxon>Cirrhinus</taxon>
    </lineage>
</organism>
<reference evidence="2 3" key="1">
    <citation type="submission" date="2023-09" db="EMBL/GenBank/DDBJ databases">
        <authorList>
            <person name="Wang M."/>
        </authorList>
    </citation>
    <scope>NUCLEOTIDE SEQUENCE [LARGE SCALE GENOMIC DNA]</scope>
    <source>
        <strain evidence="2">GT-2023</strain>
        <tissue evidence="2">Liver</tissue>
    </source>
</reference>
<feature type="compositionally biased region" description="Basic and acidic residues" evidence="1">
    <location>
        <begin position="86"/>
        <end position="98"/>
    </location>
</feature>
<evidence type="ECO:0000256" key="1">
    <source>
        <dbReference type="SAM" id="MobiDB-lite"/>
    </source>
</evidence>
<evidence type="ECO:0000313" key="3">
    <source>
        <dbReference type="Proteomes" id="UP001558613"/>
    </source>
</evidence>
<sequence>MRTLFPVLSMEERGNVEQRGAGGETRLSETELRASVAVLWWCLEVGWRSCALEETTAELKCQHRRHRRATAGHVSYNCDRTTSRVGSDRRDEVTPQGN</sequence>
<feature type="region of interest" description="Disordered" evidence="1">
    <location>
        <begin position="78"/>
        <end position="98"/>
    </location>
</feature>
<comment type="caution">
    <text evidence="2">The sequence shown here is derived from an EMBL/GenBank/DDBJ whole genome shotgun (WGS) entry which is preliminary data.</text>
</comment>
<dbReference type="EMBL" id="JAYMGO010000021">
    <property type="protein sequence ID" value="KAL1252712.1"/>
    <property type="molecule type" value="Genomic_DNA"/>
</dbReference>